<evidence type="ECO:0000313" key="1">
    <source>
        <dbReference type="EMBL" id="SVC80182.1"/>
    </source>
</evidence>
<feature type="non-terminal residue" evidence="1">
    <location>
        <position position="33"/>
    </location>
</feature>
<dbReference type="EMBL" id="UINC01111746">
    <property type="protein sequence ID" value="SVC80182.1"/>
    <property type="molecule type" value="Genomic_DNA"/>
</dbReference>
<accession>A0A382Q6S9</accession>
<organism evidence="1">
    <name type="scientific">marine metagenome</name>
    <dbReference type="NCBI Taxonomy" id="408172"/>
    <lineage>
        <taxon>unclassified sequences</taxon>
        <taxon>metagenomes</taxon>
        <taxon>ecological metagenomes</taxon>
    </lineage>
</organism>
<protein>
    <submittedName>
        <fullName evidence="1">Uncharacterized protein</fullName>
    </submittedName>
</protein>
<name>A0A382Q6S9_9ZZZZ</name>
<gene>
    <name evidence="1" type="ORF">METZ01_LOCUS333036</name>
</gene>
<proteinExistence type="predicted"/>
<dbReference type="AlphaFoldDB" id="A0A382Q6S9"/>
<sequence>MPEGINDGIHKTTIKSRELPLIDLGEFLKSDGS</sequence>
<reference evidence="1" key="1">
    <citation type="submission" date="2018-05" db="EMBL/GenBank/DDBJ databases">
        <authorList>
            <person name="Lanie J.A."/>
            <person name="Ng W.-L."/>
            <person name="Kazmierczak K.M."/>
            <person name="Andrzejewski T.M."/>
            <person name="Davidsen T.M."/>
            <person name="Wayne K.J."/>
            <person name="Tettelin H."/>
            <person name="Glass J.I."/>
            <person name="Rusch D."/>
            <person name="Podicherti R."/>
            <person name="Tsui H.-C.T."/>
            <person name="Winkler M.E."/>
        </authorList>
    </citation>
    <scope>NUCLEOTIDE SEQUENCE</scope>
</reference>